<evidence type="ECO:0000313" key="2">
    <source>
        <dbReference type="Proteomes" id="UP001240984"/>
    </source>
</evidence>
<sequence>MFGGVGAQAFPTVLSEHRHTLPATARSAITWSDEEEWVPPVKADVRTV</sequence>
<proteinExistence type="predicted"/>
<protein>
    <submittedName>
        <fullName evidence="1">Uncharacterized protein</fullName>
    </submittedName>
</protein>
<organism evidence="1 2">
    <name type="scientific">Catenuloplanes nepalensis</name>
    <dbReference type="NCBI Taxonomy" id="587533"/>
    <lineage>
        <taxon>Bacteria</taxon>
        <taxon>Bacillati</taxon>
        <taxon>Actinomycetota</taxon>
        <taxon>Actinomycetes</taxon>
        <taxon>Micromonosporales</taxon>
        <taxon>Micromonosporaceae</taxon>
        <taxon>Catenuloplanes</taxon>
    </lineage>
</organism>
<gene>
    <name evidence="1" type="ORF">J2S43_001422</name>
</gene>
<keyword evidence="2" id="KW-1185">Reference proteome</keyword>
<evidence type="ECO:0000313" key="1">
    <source>
        <dbReference type="EMBL" id="MDP9792910.1"/>
    </source>
</evidence>
<accession>A0ABT9MNE4</accession>
<name>A0ABT9MNE4_9ACTN</name>
<reference evidence="1 2" key="1">
    <citation type="submission" date="2023-07" db="EMBL/GenBank/DDBJ databases">
        <title>Sequencing the genomes of 1000 actinobacteria strains.</title>
        <authorList>
            <person name="Klenk H.-P."/>
        </authorList>
    </citation>
    <scope>NUCLEOTIDE SEQUENCE [LARGE SCALE GENOMIC DNA]</scope>
    <source>
        <strain evidence="1 2">DSM 44710</strain>
    </source>
</reference>
<dbReference type="Proteomes" id="UP001240984">
    <property type="component" value="Unassembled WGS sequence"/>
</dbReference>
<comment type="caution">
    <text evidence="1">The sequence shown here is derived from an EMBL/GenBank/DDBJ whole genome shotgun (WGS) entry which is preliminary data.</text>
</comment>
<dbReference type="EMBL" id="JAUSRA010000001">
    <property type="protein sequence ID" value="MDP9792910.1"/>
    <property type="molecule type" value="Genomic_DNA"/>
</dbReference>